<name>A0A7R9VZI0_9STRA</name>
<dbReference type="AlphaFoldDB" id="A0A7R9VZI0"/>
<dbReference type="EMBL" id="HBED01018031">
    <property type="protein sequence ID" value="CAD8308782.1"/>
    <property type="molecule type" value="Transcribed_RNA"/>
</dbReference>
<feature type="region of interest" description="Disordered" evidence="1">
    <location>
        <begin position="1"/>
        <end position="131"/>
    </location>
</feature>
<gene>
    <name evidence="2" type="ORF">TDUB1175_LOCUS9017</name>
</gene>
<protein>
    <submittedName>
        <fullName evidence="2">Uncharacterized protein</fullName>
    </submittedName>
</protein>
<organism evidence="2">
    <name type="scientific">Pseudictyota dubia</name>
    <dbReference type="NCBI Taxonomy" id="2749911"/>
    <lineage>
        <taxon>Eukaryota</taxon>
        <taxon>Sar</taxon>
        <taxon>Stramenopiles</taxon>
        <taxon>Ochrophyta</taxon>
        <taxon>Bacillariophyta</taxon>
        <taxon>Mediophyceae</taxon>
        <taxon>Biddulphiophycidae</taxon>
        <taxon>Eupodiscales</taxon>
        <taxon>Odontellaceae</taxon>
        <taxon>Pseudictyota</taxon>
    </lineage>
</organism>
<evidence type="ECO:0000313" key="2">
    <source>
        <dbReference type="EMBL" id="CAD8308782.1"/>
    </source>
</evidence>
<sequence>MGCSHSKRNAAENPQSTAARETQTVSRPSQDGSSPRAQDESKSQGRKPSAANDSGSVLPTDANTDATISSTTMKNGNAIGEHSKHIGSGPPSSAGADWMTPLLSPRESQRNTGVLETNDSDAESVTDNVQQ</sequence>
<reference evidence="2" key="1">
    <citation type="submission" date="2021-01" db="EMBL/GenBank/DDBJ databases">
        <authorList>
            <person name="Corre E."/>
            <person name="Pelletier E."/>
            <person name="Niang G."/>
            <person name="Scheremetjew M."/>
            <person name="Finn R."/>
            <person name="Kale V."/>
            <person name="Holt S."/>
            <person name="Cochrane G."/>
            <person name="Meng A."/>
            <person name="Brown T."/>
            <person name="Cohen L."/>
        </authorList>
    </citation>
    <scope>NUCLEOTIDE SEQUENCE</scope>
    <source>
        <strain evidence="2">CCMP147</strain>
    </source>
</reference>
<feature type="compositionally biased region" description="Polar residues" evidence="1">
    <location>
        <begin position="51"/>
        <end position="75"/>
    </location>
</feature>
<proteinExistence type="predicted"/>
<feature type="compositionally biased region" description="Polar residues" evidence="1">
    <location>
        <begin position="12"/>
        <end position="36"/>
    </location>
</feature>
<accession>A0A7R9VZI0</accession>
<evidence type="ECO:0000256" key="1">
    <source>
        <dbReference type="SAM" id="MobiDB-lite"/>
    </source>
</evidence>